<gene>
    <name evidence="3" type="ORF">bsdE14_09810</name>
</gene>
<organism evidence="3 4">
    <name type="scientific">Clostridium omnivorum</name>
    <dbReference type="NCBI Taxonomy" id="1604902"/>
    <lineage>
        <taxon>Bacteria</taxon>
        <taxon>Bacillati</taxon>
        <taxon>Bacillota</taxon>
        <taxon>Clostridia</taxon>
        <taxon>Eubacteriales</taxon>
        <taxon>Clostridiaceae</taxon>
        <taxon>Clostridium</taxon>
    </lineage>
</organism>
<protein>
    <recommendedName>
        <fullName evidence="2">NERD domain-containing protein</fullName>
    </recommendedName>
</protein>
<feature type="transmembrane region" description="Helical" evidence="1">
    <location>
        <begin position="6"/>
        <end position="27"/>
    </location>
</feature>
<sequence length="243" mass="28380">MDEIILGLSLSAIVVFLLRFIFGWSSYRRSIHKVIYSCYLEYYSKKKRIRKLSESAALEEDFGKHKVLYQFFSNNGAKLPKPYIIVILSSGIYCLKVSNTPGEIYGANTGNWESIVSYDKKHPDKRMKEKMVNPIIELEQFSKKLQEKIIKIKTPVYKIVVFPDKSTLKTKDEEIGNAYVIRRSQLHDTLINIHKSKEMILCDWEIDALWEMMAGDSLKLEENKVLLNKKKQEIENYMPNNNI</sequence>
<proteinExistence type="predicted"/>
<evidence type="ECO:0000256" key="1">
    <source>
        <dbReference type="SAM" id="Phobius"/>
    </source>
</evidence>
<dbReference type="RefSeq" id="WP_264848864.1">
    <property type="nucleotide sequence ID" value="NZ_BRXR01000001.1"/>
</dbReference>
<evidence type="ECO:0000313" key="4">
    <source>
        <dbReference type="Proteomes" id="UP001208567"/>
    </source>
</evidence>
<keyword evidence="1" id="KW-1133">Transmembrane helix</keyword>
<dbReference type="EMBL" id="BRXR01000001">
    <property type="protein sequence ID" value="GLC29571.1"/>
    <property type="molecule type" value="Genomic_DNA"/>
</dbReference>
<name>A0ABQ5N334_9CLOT</name>
<dbReference type="Pfam" id="PF08378">
    <property type="entry name" value="NERD"/>
    <property type="match status" value="1"/>
</dbReference>
<keyword evidence="4" id="KW-1185">Reference proteome</keyword>
<evidence type="ECO:0000259" key="2">
    <source>
        <dbReference type="Pfam" id="PF08378"/>
    </source>
</evidence>
<keyword evidence="1" id="KW-0812">Transmembrane</keyword>
<accession>A0ABQ5N334</accession>
<reference evidence="3 4" key="1">
    <citation type="journal article" date="2024" name="Int. J. Syst. Evol. Microbiol.">
        <title>Clostridium omnivorum sp. nov., isolated from anoxic soil under the treatment of reductive soil disinfestation.</title>
        <authorList>
            <person name="Ueki A."/>
            <person name="Tonouchi A."/>
            <person name="Kaku N."/>
            <person name="Honma S."/>
            <person name="Ueki K."/>
        </authorList>
    </citation>
    <scope>NUCLEOTIDE SEQUENCE [LARGE SCALE GENOMIC DNA]</scope>
    <source>
        <strain evidence="3 4">E14</strain>
    </source>
</reference>
<evidence type="ECO:0000313" key="3">
    <source>
        <dbReference type="EMBL" id="GLC29571.1"/>
    </source>
</evidence>
<dbReference type="Proteomes" id="UP001208567">
    <property type="component" value="Unassembled WGS sequence"/>
</dbReference>
<feature type="domain" description="NERD" evidence="2">
    <location>
        <begin position="66"/>
        <end position="163"/>
    </location>
</feature>
<dbReference type="InterPro" id="IPR011528">
    <property type="entry name" value="NERD"/>
</dbReference>
<keyword evidence="1" id="KW-0472">Membrane</keyword>
<comment type="caution">
    <text evidence="3">The sequence shown here is derived from an EMBL/GenBank/DDBJ whole genome shotgun (WGS) entry which is preliminary data.</text>
</comment>